<gene>
    <name evidence="7" type="primary">TBLA0F01510</name>
    <name evidence="7" type="ORF">TBLA_0F01510</name>
</gene>
<dbReference type="PANTHER" id="PTHR46117:SF3">
    <property type="entry name" value="FI24210P1"/>
    <property type="match status" value="1"/>
</dbReference>
<dbReference type="CDD" id="cd11387">
    <property type="entry name" value="bHLHzip_USF_MITF"/>
    <property type="match status" value="1"/>
</dbReference>
<keyword evidence="3" id="KW-0804">Transcription</keyword>
<dbReference type="InterPro" id="IPR036638">
    <property type="entry name" value="HLH_DNA-bd_sf"/>
</dbReference>
<dbReference type="Proteomes" id="UP000002866">
    <property type="component" value="Chromosome 6"/>
</dbReference>
<dbReference type="GO" id="GO:0000978">
    <property type="term" value="F:RNA polymerase II cis-regulatory region sequence-specific DNA binding"/>
    <property type="evidence" value="ECO:0007669"/>
    <property type="project" value="TreeGrafter"/>
</dbReference>
<dbReference type="InterPro" id="IPR011598">
    <property type="entry name" value="bHLH_dom"/>
</dbReference>
<feature type="compositionally biased region" description="Low complexity" evidence="5">
    <location>
        <begin position="342"/>
        <end position="392"/>
    </location>
</feature>
<dbReference type="eggNOG" id="KOG1318">
    <property type="taxonomic scope" value="Eukaryota"/>
</dbReference>
<feature type="compositionally biased region" description="Low complexity" evidence="5">
    <location>
        <begin position="290"/>
        <end position="309"/>
    </location>
</feature>
<dbReference type="Pfam" id="PF00010">
    <property type="entry name" value="HLH"/>
    <property type="match status" value="1"/>
</dbReference>
<reference evidence="7 8" key="1">
    <citation type="journal article" date="2011" name="Proc. Natl. Acad. Sci. U.S.A.">
        <title>Evolutionary erosion of yeast sex chromosomes by mating-type switching accidents.</title>
        <authorList>
            <person name="Gordon J.L."/>
            <person name="Armisen D."/>
            <person name="Proux-Wera E."/>
            <person name="Oheigeartaigh S.S."/>
            <person name="Byrne K.P."/>
            <person name="Wolfe K.H."/>
        </authorList>
    </citation>
    <scope>NUCLEOTIDE SEQUENCE [LARGE SCALE GENOMIC DNA]</scope>
    <source>
        <strain evidence="8">ATCC 34711 / CBS 6284 / DSM 70876 / NBRC 10599 / NRRL Y-10934 / UCD 77-7</strain>
    </source>
</reference>
<evidence type="ECO:0000256" key="2">
    <source>
        <dbReference type="ARBA" id="ARBA00023015"/>
    </source>
</evidence>
<dbReference type="GeneID" id="14496803"/>
<dbReference type="GO" id="GO:0046983">
    <property type="term" value="F:protein dimerization activity"/>
    <property type="evidence" value="ECO:0007669"/>
    <property type="project" value="InterPro"/>
</dbReference>
<feature type="domain" description="BHLH" evidence="6">
    <location>
        <begin position="401"/>
        <end position="460"/>
    </location>
</feature>
<dbReference type="RefSeq" id="XP_004181213.1">
    <property type="nucleotide sequence ID" value="XM_004181165.1"/>
</dbReference>
<evidence type="ECO:0000256" key="5">
    <source>
        <dbReference type="SAM" id="MobiDB-lite"/>
    </source>
</evidence>
<dbReference type="OrthoDB" id="690068at2759"/>
<evidence type="ECO:0000256" key="4">
    <source>
        <dbReference type="ARBA" id="ARBA00023242"/>
    </source>
</evidence>
<protein>
    <recommendedName>
        <fullName evidence="6">BHLH domain-containing protein</fullName>
    </recommendedName>
</protein>
<organism evidence="7 8">
    <name type="scientific">Henningerozyma blattae (strain ATCC 34711 / CBS 6284 / DSM 70876 / NBRC 10599 / NRRL Y-10934 / UCD 77-7)</name>
    <name type="common">Yeast</name>
    <name type="synonym">Tetrapisispora blattae</name>
    <dbReference type="NCBI Taxonomy" id="1071380"/>
    <lineage>
        <taxon>Eukaryota</taxon>
        <taxon>Fungi</taxon>
        <taxon>Dikarya</taxon>
        <taxon>Ascomycota</taxon>
        <taxon>Saccharomycotina</taxon>
        <taxon>Saccharomycetes</taxon>
        <taxon>Saccharomycetales</taxon>
        <taxon>Saccharomycetaceae</taxon>
        <taxon>Henningerozyma</taxon>
    </lineage>
</organism>
<sequence length="802" mass="89896">MYGNTSDRNPLKEHYSIESKENQNLKLNVDNNTINLYPYLSDSSKIKLSEVHDNLEREDLISPTSANPDISNHIFRTQYQQPSNTLDNRFYFDDHAIKPEYLDDLMNSAIYNNQLLHPGVNIPNDSMTIVASNINNNNAVENNSIHISTSNNLNNNGDNRKYNGNSISNIPTEDAIHIDTIQQGSIDLPDFNGQNLSTSLQSSIYSSEFPPSVSSSFSYQPQAFEGDTNSLQNSTYKYFNNNANSSNILYNTHNTARSSISSLPFNSRRSNSYSSSIRPGSFSSASTRYNQLNSIGNGPNNNSLNNLVNTPTSRDDSVVNDTKSVTTNNLTSKINDTTQILSPTSASNTPASNPNNISNPSSAATAATATTTTTSTTASNTGTTSGSGTKILLSEKEKLRRKKDFHNAVERRRRDLIKNKIQELTYIVPPTLLNYDSTGRSIKPNKSTILTNSIDYIKFLKDTLIEQDHQKLKLTEKFEELKNCFCKKINSATHVGHKMTENNDRDDGTDHCRISKLDLHSNQQSNNSLDNINVRPDDLFLLIHKRPFKSSQLKSAALDIQQGKIIDTRMLAHGLTTDLNNFGYRRNNSDSISLSDNNIVNPSQDQLENGGEIQNEIQSSIRKDEQKNINPIKNIDSNDGYVLNNENFFDGPNRNTMSTYDNQSFTTSSDLFSDQNIPEFTGLLNQHGFNLQNFPSHTNSSNLNTYDNDNSINNKATDISNGSNNNSSSNHINRMNNINQINSINESSTGGVNINEDPYYFNEEDLQKFLASDFSRGEQTVSDFNFEDFQRYSEYSMLDEFK</sequence>
<keyword evidence="4" id="KW-0539">Nucleus</keyword>
<name>I2H5P2_HENB6</name>
<evidence type="ECO:0000313" key="8">
    <source>
        <dbReference type="Proteomes" id="UP000002866"/>
    </source>
</evidence>
<dbReference type="SMART" id="SM00353">
    <property type="entry name" value="HLH"/>
    <property type="match status" value="1"/>
</dbReference>
<proteinExistence type="predicted"/>
<dbReference type="InParanoid" id="I2H5P2"/>
<dbReference type="STRING" id="1071380.I2H5P2"/>
<dbReference type="PROSITE" id="PS50888">
    <property type="entry name" value="BHLH"/>
    <property type="match status" value="1"/>
</dbReference>
<feature type="compositionally biased region" description="Low complexity" evidence="5">
    <location>
        <begin position="266"/>
        <end position="276"/>
    </location>
</feature>
<evidence type="ECO:0000256" key="3">
    <source>
        <dbReference type="ARBA" id="ARBA00023163"/>
    </source>
</evidence>
<keyword evidence="8" id="KW-1185">Reference proteome</keyword>
<dbReference type="PANTHER" id="PTHR46117">
    <property type="entry name" value="FI24210P1"/>
    <property type="match status" value="1"/>
</dbReference>
<feature type="compositionally biased region" description="Polar residues" evidence="5">
    <location>
        <begin position="319"/>
        <end position="341"/>
    </location>
</feature>
<dbReference type="AlphaFoldDB" id="I2H5P2"/>
<evidence type="ECO:0000259" key="6">
    <source>
        <dbReference type="PROSITE" id="PS50888"/>
    </source>
</evidence>
<dbReference type="HOGENOM" id="CLU_350970_0_0_1"/>
<dbReference type="KEGG" id="tbl:TBLA_0F01510"/>
<accession>I2H5P2</accession>
<feature type="compositionally biased region" description="Polar residues" evidence="5">
    <location>
        <begin position="277"/>
        <end position="289"/>
    </location>
</feature>
<comment type="subcellular location">
    <subcellularLocation>
        <location evidence="1">Nucleus</location>
    </subcellularLocation>
</comment>
<dbReference type="GO" id="GO:0005634">
    <property type="term" value="C:nucleus"/>
    <property type="evidence" value="ECO:0007669"/>
    <property type="project" value="UniProtKB-SubCell"/>
</dbReference>
<evidence type="ECO:0000256" key="1">
    <source>
        <dbReference type="ARBA" id="ARBA00004123"/>
    </source>
</evidence>
<dbReference type="Gene3D" id="4.10.280.10">
    <property type="entry name" value="Helix-loop-helix DNA-binding domain"/>
    <property type="match status" value="1"/>
</dbReference>
<keyword evidence="2" id="KW-0805">Transcription regulation</keyword>
<dbReference type="InterPro" id="IPR051732">
    <property type="entry name" value="USF"/>
</dbReference>
<evidence type="ECO:0000313" key="7">
    <source>
        <dbReference type="EMBL" id="CCH61694.1"/>
    </source>
</evidence>
<dbReference type="GO" id="GO:0000981">
    <property type="term" value="F:DNA-binding transcription factor activity, RNA polymerase II-specific"/>
    <property type="evidence" value="ECO:0007669"/>
    <property type="project" value="TreeGrafter"/>
</dbReference>
<feature type="region of interest" description="Disordered" evidence="5">
    <location>
        <begin position="261"/>
        <end position="395"/>
    </location>
</feature>
<dbReference type="SUPFAM" id="SSF47459">
    <property type="entry name" value="HLH, helix-loop-helix DNA-binding domain"/>
    <property type="match status" value="1"/>
</dbReference>
<dbReference type="EMBL" id="HE806321">
    <property type="protein sequence ID" value="CCH61694.1"/>
    <property type="molecule type" value="Genomic_DNA"/>
</dbReference>